<dbReference type="Ensembl" id="ENSOMYT00000144552.1">
    <property type="protein sequence ID" value="ENSOMYP00000124482.1"/>
    <property type="gene ID" value="ENSOMYG00000015577.2"/>
</dbReference>
<evidence type="ECO:0000256" key="5">
    <source>
        <dbReference type="ARBA" id="ARBA00029468"/>
    </source>
</evidence>
<evidence type="ECO:0000256" key="3">
    <source>
        <dbReference type="ARBA" id="ARBA00023212"/>
    </source>
</evidence>
<evidence type="ECO:0000259" key="8">
    <source>
        <dbReference type="Pfam" id="PF14738"/>
    </source>
</evidence>
<evidence type="ECO:0000256" key="6">
    <source>
        <dbReference type="ARBA" id="ARBA00029555"/>
    </source>
</evidence>
<reference evidence="9" key="1">
    <citation type="submission" date="2020-07" db="EMBL/GenBank/DDBJ databases">
        <title>A long reads based de novo assembly of the rainbow trout Arlee double haploid line genome.</title>
        <authorList>
            <person name="Gao G."/>
            <person name="Palti Y."/>
        </authorList>
    </citation>
    <scope>NUCLEOTIDE SEQUENCE [LARGE SCALE GENOMIC DNA]</scope>
</reference>
<evidence type="ECO:0000256" key="4">
    <source>
        <dbReference type="ARBA" id="ARBA00023273"/>
    </source>
</evidence>
<dbReference type="PANTHER" id="PTHR22455">
    <property type="entry name" value="CILIA- AND FLAGELLA-ASSOCIATED PROTEIN 91"/>
    <property type="match status" value="1"/>
</dbReference>
<organism evidence="9 10">
    <name type="scientific">Oncorhynchus mykiss</name>
    <name type="common">Rainbow trout</name>
    <name type="synonym">Salmo gairdneri</name>
    <dbReference type="NCBI Taxonomy" id="8022"/>
    <lineage>
        <taxon>Eukaryota</taxon>
        <taxon>Metazoa</taxon>
        <taxon>Chordata</taxon>
        <taxon>Craniata</taxon>
        <taxon>Vertebrata</taxon>
        <taxon>Euteleostomi</taxon>
        <taxon>Actinopterygii</taxon>
        <taxon>Neopterygii</taxon>
        <taxon>Teleostei</taxon>
        <taxon>Protacanthopterygii</taxon>
        <taxon>Salmoniformes</taxon>
        <taxon>Salmonidae</taxon>
        <taxon>Salmoninae</taxon>
        <taxon>Oncorhynchus</taxon>
    </lineage>
</organism>
<dbReference type="InterPro" id="IPR032840">
    <property type="entry name" value="CFAP91_dom"/>
</dbReference>
<evidence type="ECO:0000313" key="9">
    <source>
        <dbReference type="Ensembl" id="ENSOMYP00000124482.1"/>
    </source>
</evidence>
<feature type="domain" description="CFAP91" evidence="8">
    <location>
        <begin position="166"/>
        <end position="319"/>
    </location>
</feature>
<keyword evidence="10" id="KW-1185">Reference proteome</keyword>
<name>A0A8K9WWL0_ONCMY</name>
<evidence type="ECO:0000256" key="2">
    <source>
        <dbReference type="ARBA" id="ARBA00022490"/>
    </source>
</evidence>
<reference evidence="9" key="3">
    <citation type="submission" date="2025-09" db="UniProtKB">
        <authorList>
            <consortium name="Ensembl"/>
        </authorList>
    </citation>
    <scope>IDENTIFICATION</scope>
</reference>
<dbReference type="GO" id="GO:0005930">
    <property type="term" value="C:axoneme"/>
    <property type="evidence" value="ECO:0007669"/>
    <property type="project" value="UniProtKB-SubCell"/>
</dbReference>
<comment type="similarity">
    <text evidence="5">Belongs to the CFAP91 family.</text>
</comment>
<evidence type="ECO:0000313" key="10">
    <source>
        <dbReference type="Proteomes" id="UP000694395"/>
    </source>
</evidence>
<keyword evidence="3" id="KW-0206">Cytoskeleton</keyword>
<sequence>MSISVTRTFHKQNETNKGFTQQRVHDYLYDPVYTVSGEMDHARASFKAHASVDRVRKVPEYGSMFSHLPHHPRYVLRLDTTDPVPAFIDRRWRGYTEQRREAVQQLARNSFSGVMNPLKNAVNILGTPLFSITLSPFLPPLRANPYSTVEGGSEQLPTPFQRTMGVQTDYRDSEAQTDPYTPEYVVRPGTARPELLTLATLTWGRGLPAGLAEVEMIERTRVKRAWEATLPPMDDLSQLDKRKRMMDEMERKEWAFREDEIQKLQEARLALLMGLLRQREEVQQEATVDRLDLKYSQHQRDEKSKLSKIRNDYIISMRKLTAKRKNVEGKLKRRDIIKDYSNYSSQTYAPLSRIGLFPDRHSQRNMVKSRYLDTYEGLLELEAGLPVSVTEPCIKAPVPKVSKGFVKRSARREMELMKTHQALKEEKTRVEQKKTLRFLFKTEKSVPRPQTPVVDEPPEGDEERELAVIYLQKLLRGRSIQNQMFEGKEKRLELIQELRTTHALQREEQELQRADTQLTLALQRQREQHTHKASLVEGYQAAVAGAELVDMLDFLSKELIRLQEERRIHAFTLLAERDRRLREAEESGRRQMEERRRREEDEIFKQVMRVHQETVDLYLEDIILGTLDQTADQQARQEIRRVAEEVNNIAYAMEETRSSLQSEEIVAELVYSFLIPEVQKINVRDRVRQSQRRHLQAAHQIIHGGEESSVAPPPGSPGAQRPPSPSDRASSQLLEEMLTHVEQKLEGAGRGEEERREVGEAEQKRTS</sequence>
<keyword evidence="2" id="KW-0963">Cytoplasm</keyword>
<dbReference type="Proteomes" id="UP000694395">
    <property type="component" value="Chromosome 22"/>
</dbReference>
<dbReference type="AlphaFoldDB" id="A0A8K9WWL0"/>
<keyword evidence="4" id="KW-0966">Cell projection</keyword>
<evidence type="ECO:0000256" key="7">
    <source>
        <dbReference type="SAM" id="MobiDB-lite"/>
    </source>
</evidence>
<proteinExistence type="inferred from homology"/>
<comment type="subcellular location">
    <subcellularLocation>
        <location evidence="1">Cytoplasm</location>
        <location evidence="1">Cytoskeleton</location>
        <location evidence="1">Cilium axoneme</location>
    </subcellularLocation>
</comment>
<gene>
    <name evidence="9" type="primary">cfap91</name>
</gene>
<dbReference type="InterPro" id="IPR026720">
    <property type="entry name" value="CFAP91"/>
</dbReference>
<protein>
    <recommendedName>
        <fullName evidence="6">Cilia- and flagella-associated protein 91</fullName>
    </recommendedName>
</protein>
<accession>A0A8K9WWL0</accession>
<feature type="compositionally biased region" description="Basic and acidic residues" evidence="7">
    <location>
        <begin position="737"/>
        <end position="767"/>
    </location>
</feature>
<evidence type="ECO:0000256" key="1">
    <source>
        <dbReference type="ARBA" id="ARBA00004430"/>
    </source>
</evidence>
<feature type="compositionally biased region" description="Pro residues" evidence="7">
    <location>
        <begin position="711"/>
        <end position="725"/>
    </location>
</feature>
<dbReference type="PANTHER" id="PTHR22455:SF10">
    <property type="entry name" value="CILIA- AND FLAGELLA-ASSOCIATED PROTEIN 91"/>
    <property type="match status" value="1"/>
</dbReference>
<feature type="region of interest" description="Disordered" evidence="7">
    <location>
        <begin position="695"/>
        <end position="767"/>
    </location>
</feature>
<reference evidence="9" key="2">
    <citation type="submission" date="2025-08" db="UniProtKB">
        <authorList>
            <consortium name="Ensembl"/>
        </authorList>
    </citation>
    <scope>IDENTIFICATION</scope>
</reference>
<dbReference type="GeneTree" id="ENSGT00390000003024"/>
<dbReference type="Pfam" id="PF14738">
    <property type="entry name" value="CFAP91"/>
    <property type="match status" value="1"/>
</dbReference>